<dbReference type="Proteomes" id="UP000003250">
    <property type="component" value="Unassembled WGS sequence"/>
</dbReference>
<gene>
    <name evidence="1" type="ORF">MAXJ12_03443</name>
</gene>
<keyword evidence="2" id="KW-1185">Reference proteome</keyword>
<dbReference type="PATRIC" id="fig|1107882.3.peg.682"/>
<name>H0HKN1_9HYPH</name>
<protein>
    <submittedName>
        <fullName evidence="1">Uncharacterized protein</fullName>
    </submittedName>
</protein>
<dbReference type="EMBL" id="AHAM01000027">
    <property type="protein sequence ID" value="EHK58729.1"/>
    <property type="molecule type" value="Genomic_DNA"/>
</dbReference>
<proteinExistence type="predicted"/>
<evidence type="ECO:0000313" key="2">
    <source>
        <dbReference type="Proteomes" id="UP000003250"/>
    </source>
</evidence>
<dbReference type="AlphaFoldDB" id="H0HKN1"/>
<reference evidence="1 2" key="1">
    <citation type="journal article" date="2012" name="J. Bacteriol.">
        <title>Draft Genome Sequence of Mesorhizobium alhagi CCNWXJ12-2T, a Novel Salt-Resistant Species Isolated from the Desert of Northwestern China.</title>
        <authorList>
            <person name="Zhou M."/>
            <person name="Chen W."/>
            <person name="Chen H."/>
            <person name="Wei G."/>
        </authorList>
    </citation>
    <scope>NUCLEOTIDE SEQUENCE [LARGE SCALE GENOMIC DNA]</scope>
    <source>
        <strain evidence="1 2">CCNWXJ12-2</strain>
    </source>
</reference>
<organism evidence="1 2">
    <name type="scientific">Mesorhizobium alhagi CCNWXJ12-2</name>
    <dbReference type="NCBI Taxonomy" id="1107882"/>
    <lineage>
        <taxon>Bacteria</taxon>
        <taxon>Pseudomonadati</taxon>
        <taxon>Pseudomonadota</taxon>
        <taxon>Alphaproteobacteria</taxon>
        <taxon>Hyphomicrobiales</taxon>
        <taxon>Phyllobacteriaceae</taxon>
        <taxon>Allomesorhizobium</taxon>
    </lineage>
</organism>
<sequence>MKLIKNMTYDFRVLDGHYFAFSYLARDLVMHKAAAAILRFHSDDLLKFTAAERSFTLRCG</sequence>
<accession>H0HKN1</accession>
<evidence type="ECO:0000313" key="1">
    <source>
        <dbReference type="EMBL" id="EHK58729.1"/>
    </source>
</evidence>